<dbReference type="RefSeq" id="WP_095659909.1">
    <property type="nucleotide sequence ID" value="NZ_BAAAKB010000002.1"/>
</dbReference>
<dbReference type="PANTHER" id="PTHR19288:SF95">
    <property type="entry name" value="D-GLYCEROL 3-PHOSPHATE PHOSPHATASE"/>
    <property type="match status" value="1"/>
</dbReference>
<dbReference type="SUPFAM" id="SSF56784">
    <property type="entry name" value="HAD-like"/>
    <property type="match status" value="1"/>
</dbReference>
<dbReference type="InterPro" id="IPR006439">
    <property type="entry name" value="HAD-SF_hydro_IA"/>
</dbReference>
<sequence>MALVDNHDAIFLDLDGTVWEGGNALPHAVEAINAVSAPALYITNNASRSAEQVAVMLREIGLRAESADVLTSAQAALQLAASHLDPGDSVLVLGAESFRDLVVAAGYHAVDSADEEPKVVLQGHNPDTGWRQLSEAALAIRNGATYLASNLDTSLPSERGLMVGNGSMVAAVTSATGVVPQAAGKPEPAMFLQAANSVGATRPLAVGDRLDTDIAGAVAAGIPVLHVATGVSGPIALLEAPKELRPTYVAEDLRSLHAEAEDLRPGRQGGFSARVDGNDIILSHGKEGATGMQALRTVLEVAWLMETPPELVRPNSEAAEAATANWW</sequence>
<reference evidence="1 2" key="1">
    <citation type="submission" date="2016-12" db="EMBL/GenBank/DDBJ databases">
        <authorList>
            <person name="Song W.-J."/>
            <person name="Kurnit D.M."/>
        </authorList>
    </citation>
    <scope>NUCLEOTIDE SEQUENCE [LARGE SCALE GENOMIC DNA]</scope>
    <source>
        <strain evidence="1 2">DSM 30827</strain>
    </source>
</reference>
<keyword evidence="2" id="KW-1185">Reference proteome</keyword>
<dbReference type="Gene3D" id="3.40.50.1000">
    <property type="entry name" value="HAD superfamily/HAD-like"/>
    <property type="match status" value="2"/>
</dbReference>
<organism evidence="1 2">
    <name type="scientific">Corynebacterium glaucum</name>
    <dbReference type="NCBI Taxonomy" id="187491"/>
    <lineage>
        <taxon>Bacteria</taxon>
        <taxon>Bacillati</taxon>
        <taxon>Actinomycetota</taxon>
        <taxon>Actinomycetes</taxon>
        <taxon>Mycobacteriales</taxon>
        <taxon>Corynebacteriaceae</taxon>
        <taxon>Corynebacterium</taxon>
    </lineage>
</organism>
<dbReference type="EMBL" id="CP019688">
    <property type="protein sequence ID" value="AQQ15186.1"/>
    <property type="molecule type" value="Genomic_DNA"/>
</dbReference>
<evidence type="ECO:0000313" key="2">
    <source>
        <dbReference type="Proteomes" id="UP000217209"/>
    </source>
</evidence>
<dbReference type="KEGG" id="cgv:CGLAU_06110"/>
<dbReference type="InterPro" id="IPR023214">
    <property type="entry name" value="HAD_sf"/>
</dbReference>
<dbReference type="NCBIfam" id="TIGR01549">
    <property type="entry name" value="HAD-SF-IA-v1"/>
    <property type="match status" value="1"/>
</dbReference>
<dbReference type="InterPro" id="IPR036412">
    <property type="entry name" value="HAD-like_sf"/>
</dbReference>
<dbReference type="EC" id="3.-.-.-" evidence="1"/>
<accession>A0A1Q2HWF5</accession>
<dbReference type="GO" id="GO:0016791">
    <property type="term" value="F:phosphatase activity"/>
    <property type="evidence" value="ECO:0007669"/>
    <property type="project" value="TreeGrafter"/>
</dbReference>
<protein>
    <submittedName>
        <fullName evidence="1">Putative hydrolase YutF</fullName>
        <ecNumber evidence="1">3.-.-.-</ecNumber>
    </submittedName>
</protein>
<evidence type="ECO:0000313" key="1">
    <source>
        <dbReference type="EMBL" id="AQQ15186.1"/>
    </source>
</evidence>
<dbReference type="NCBIfam" id="TIGR01460">
    <property type="entry name" value="HAD-SF-IIA"/>
    <property type="match status" value="1"/>
</dbReference>
<dbReference type="GO" id="GO:0005737">
    <property type="term" value="C:cytoplasm"/>
    <property type="evidence" value="ECO:0007669"/>
    <property type="project" value="TreeGrafter"/>
</dbReference>
<dbReference type="InterPro" id="IPR006357">
    <property type="entry name" value="HAD-SF_hydro_IIA"/>
</dbReference>
<dbReference type="PANTHER" id="PTHR19288">
    <property type="entry name" value="4-NITROPHENYLPHOSPHATASE-RELATED"/>
    <property type="match status" value="1"/>
</dbReference>
<dbReference type="OrthoDB" id="3400930at2"/>
<dbReference type="AlphaFoldDB" id="A0A1Q2HWF5"/>
<dbReference type="Pfam" id="PF13344">
    <property type="entry name" value="Hydrolase_6"/>
    <property type="match status" value="1"/>
</dbReference>
<proteinExistence type="predicted"/>
<dbReference type="Proteomes" id="UP000217209">
    <property type="component" value="Chromosome"/>
</dbReference>
<gene>
    <name evidence="1" type="primary">yutF</name>
    <name evidence="1" type="ORF">CGLAU_06110</name>
</gene>
<keyword evidence="1" id="KW-0378">Hydrolase</keyword>
<name>A0A1Q2HWF5_9CORY</name>
<dbReference type="Pfam" id="PF13242">
    <property type="entry name" value="Hydrolase_like"/>
    <property type="match status" value="1"/>
</dbReference>